<dbReference type="SMART" id="SM00388">
    <property type="entry name" value="HisKA"/>
    <property type="match status" value="1"/>
</dbReference>
<dbReference type="Proteomes" id="UP000470384">
    <property type="component" value="Unassembled WGS sequence"/>
</dbReference>
<comment type="caution">
    <text evidence="10">The sequence shown here is derived from an EMBL/GenBank/DDBJ whole genome shotgun (WGS) entry which is preliminary data.</text>
</comment>
<feature type="transmembrane region" description="Helical" evidence="8">
    <location>
        <begin position="31"/>
        <end position="49"/>
    </location>
</feature>
<dbReference type="PANTHER" id="PTHR43711">
    <property type="entry name" value="TWO-COMPONENT HISTIDINE KINASE"/>
    <property type="match status" value="1"/>
</dbReference>
<evidence type="ECO:0000313" key="10">
    <source>
        <dbReference type="EMBL" id="NBG95448.1"/>
    </source>
</evidence>
<evidence type="ECO:0000256" key="6">
    <source>
        <dbReference type="ARBA" id="ARBA00023012"/>
    </source>
</evidence>
<evidence type="ECO:0000256" key="8">
    <source>
        <dbReference type="SAM" id="Phobius"/>
    </source>
</evidence>
<dbReference type="Pfam" id="PF00512">
    <property type="entry name" value="HisKA"/>
    <property type="match status" value="1"/>
</dbReference>
<dbReference type="GO" id="GO:0000155">
    <property type="term" value="F:phosphorelay sensor kinase activity"/>
    <property type="evidence" value="ECO:0007669"/>
    <property type="project" value="InterPro"/>
</dbReference>
<dbReference type="CDD" id="cd00075">
    <property type="entry name" value="HATPase"/>
    <property type="match status" value="1"/>
</dbReference>
<dbReference type="SMART" id="SM00387">
    <property type="entry name" value="HATPase_c"/>
    <property type="match status" value="1"/>
</dbReference>
<dbReference type="InterPro" id="IPR036097">
    <property type="entry name" value="HisK_dim/P_sf"/>
</dbReference>
<dbReference type="InterPro" id="IPR005467">
    <property type="entry name" value="His_kinase_dom"/>
</dbReference>
<dbReference type="RefSeq" id="WP_160587425.1">
    <property type="nucleotide sequence ID" value="NZ_BMHN01000001.1"/>
</dbReference>
<keyword evidence="11" id="KW-1185">Reference proteome</keyword>
<sequence>MLQSATIDSSIEQEQLDTLAKNLPTDAMSSIAWAGIIGFLLSLEIPLVGHVDGRFIAVWSTALVLWSLTGYLISYSYGRKPLAEWSLAARRRLFRVFYLANAFIWIALIIQLFHLGEGDSWMHPDHAHDVDVALTHTTSRLLAVLVVFAISLNYVVQQSAHYRIMLSPMCLVIGSLSLAFFSQARLVPVAAAVLVLVLGAWFAVLGARLNKDITRRMVAEKRINDAATRLSDALEEADTLRKSAEAASRAKTSFLATMSHELRTPLNAIIGFSELLSAGYFPDNRAKQIEYATDIHKSGKHLLSLVEDVLDIQKIEGGRRKYEFESLDIRDCLDTVLPMLDERAREKGVTLRMDLPAITFPSVDAQSIRQIIINLTSNAIRHTPPGGCVSLSASEDSAACYLRVSDTGEGIPLKIQNSVFEAFVTCADESNASLTATESGTGLGLAITRELVVAHGGQIWFDTGEEQGTIFHIALPKVSRPDDTPIEPRVTRPETSAA</sequence>
<feature type="transmembrane region" description="Helical" evidence="8">
    <location>
        <begin position="187"/>
        <end position="207"/>
    </location>
</feature>
<evidence type="ECO:0000256" key="7">
    <source>
        <dbReference type="SAM" id="Coils"/>
    </source>
</evidence>
<feature type="transmembrane region" description="Helical" evidence="8">
    <location>
        <begin position="96"/>
        <end position="113"/>
    </location>
</feature>
<dbReference type="InterPro" id="IPR050736">
    <property type="entry name" value="Sensor_HK_Regulatory"/>
</dbReference>
<feature type="transmembrane region" description="Helical" evidence="8">
    <location>
        <begin position="133"/>
        <end position="155"/>
    </location>
</feature>
<dbReference type="Gene3D" id="1.10.287.130">
    <property type="match status" value="1"/>
</dbReference>
<feature type="transmembrane region" description="Helical" evidence="8">
    <location>
        <begin position="162"/>
        <end position="181"/>
    </location>
</feature>
<dbReference type="OrthoDB" id="7179697at2"/>
<comment type="catalytic activity">
    <reaction evidence="1">
        <text>ATP + protein L-histidine = ADP + protein N-phospho-L-histidine.</text>
        <dbReference type="EC" id="2.7.13.3"/>
    </reaction>
</comment>
<keyword evidence="8" id="KW-0472">Membrane</keyword>
<gene>
    <name evidence="10" type="ORF">GTQ45_06845</name>
</gene>
<dbReference type="InterPro" id="IPR003661">
    <property type="entry name" value="HisK_dim/P_dom"/>
</dbReference>
<keyword evidence="5" id="KW-0418">Kinase</keyword>
<evidence type="ECO:0000256" key="4">
    <source>
        <dbReference type="ARBA" id="ARBA00022679"/>
    </source>
</evidence>
<evidence type="ECO:0000256" key="2">
    <source>
        <dbReference type="ARBA" id="ARBA00012438"/>
    </source>
</evidence>
<dbReference type="PANTHER" id="PTHR43711:SF1">
    <property type="entry name" value="HISTIDINE KINASE 1"/>
    <property type="match status" value="1"/>
</dbReference>
<evidence type="ECO:0000256" key="5">
    <source>
        <dbReference type="ARBA" id="ARBA00022777"/>
    </source>
</evidence>
<evidence type="ECO:0000259" key="9">
    <source>
        <dbReference type="PROSITE" id="PS50109"/>
    </source>
</evidence>
<evidence type="ECO:0000313" key="11">
    <source>
        <dbReference type="Proteomes" id="UP000470384"/>
    </source>
</evidence>
<feature type="coiled-coil region" evidence="7">
    <location>
        <begin position="223"/>
        <end position="250"/>
    </location>
</feature>
<organism evidence="10 11">
    <name type="scientific">Pyruvatibacter mobilis</name>
    <dbReference type="NCBI Taxonomy" id="1712261"/>
    <lineage>
        <taxon>Bacteria</taxon>
        <taxon>Pseudomonadati</taxon>
        <taxon>Pseudomonadota</taxon>
        <taxon>Alphaproteobacteria</taxon>
        <taxon>Hyphomicrobiales</taxon>
        <taxon>Parvibaculaceae</taxon>
        <taxon>Pyruvatibacter</taxon>
    </lineage>
</organism>
<evidence type="ECO:0000256" key="1">
    <source>
        <dbReference type="ARBA" id="ARBA00000085"/>
    </source>
</evidence>
<protein>
    <recommendedName>
        <fullName evidence="2">histidine kinase</fullName>
        <ecNumber evidence="2">2.7.13.3</ecNumber>
    </recommendedName>
</protein>
<reference evidence="10 11" key="1">
    <citation type="journal article" date="2016" name="Int. J. Syst. Evol. Microbiol.">
        <title>Pyruvatibacter mobilis gen. nov., sp. nov., a marine bacterium from the culture broth of Picochlorum sp. 122.</title>
        <authorList>
            <person name="Wang G."/>
            <person name="Tang M."/>
            <person name="Wu H."/>
            <person name="Dai S."/>
            <person name="Li T."/>
            <person name="Chen C."/>
            <person name="He H."/>
            <person name="Fan J."/>
            <person name="Xiang W."/>
            <person name="Li X."/>
        </authorList>
    </citation>
    <scope>NUCLEOTIDE SEQUENCE [LARGE SCALE GENOMIC DNA]</scope>
    <source>
        <strain evidence="10 11">GYP-11</strain>
    </source>
</reference>
<keyword evidence="8" id="KW-0812">Transmembrane</keyword>
<name>A0A845QAX3_9HYPH</name>
<keyword evidence="4" id="KW-0808">Transferase</keyword>
<dbReference type="InterPro" id="IPR004358">
    <property type="entry name" value="Sig_transdc_His_kin-like_C"/>
</dbReference>
<evidence type="ECO:0000256" key="3">
    <source>
        <dbReference type="ARBA" id="ARBA00022553"/>
    </source>
</evidence>
<dbReference type="SUPFAM" id="SSF55874">
    <property type="entry name" value="ATPase domain of HSP90 chaperone/DNA topoisomerase II/histidine kinase"/>
    <property type="match status" value="1"/>
</dbReference>
<dbReference type="Pfam" id="PF02518">
    <property type="entry name" value="HATPase_c"/>
    <property type="match status" value="1"/>
</dbReference>
<proteinExistence type="predicted"/>
<dbReference type="EC" id="2.7.13.3" evidence="2"/>
<dbReference type="SUPFAM" id="SSF47384">
    <property type="entry name" value="Homodimeric domain of signal transducing histidine kinase"/>
    <property type="match status" value="1"/>
</dbReference>
<dbReference type="InterPro" id="IPR003594">
    <property type="entry name" value="HATPase_dom"/>
</dbReference>
<accession>A0A845QAX3</accession>
<feature type="domain" description="Histidine kinase" evidence="9">
    <location>
        <begin position="257"/>
        <end position="479"/>
    </location>
</feature>
<dbReference type="GeneID" id="300655088"/>
<dbReference type="EMBL" id="WXYQ01000005">
    <property type="protein sequence ID" value="NBG95448.1"/>
    <property type="molecule type" value="Genomic_DNA"/>
</dbReference>
<feature type="transmembrane region" description="Helical" evidence="8">
    <location>
        <begin position="55"/>
        <end position="75"/>
    </location>
</feature>
<keyword evidence="6" id="KW-0902">Two-component regulatory system</keyword>
<dbReference type="InterPro" id="IPR036890">
    <property type="entry name" value="HATPase_C_sf"/>
</dbReference>
<dbReference type="PRINTS" id="PR00344">
    <property type="entry name" value="BCTRLSENSOR"/>
</dbReference>
<dbReference type="AlphaFoldDB" id="A0A845QAX3"/>
<dbReference type="PROSITE" id="PS50109">
    <property type="entry name" value="HIS_KIN"/>
    <property type="match status" value="1"/>
</dbReference>
<keyword evidence="3" id="KW-0597">Phosphoprotein</keyword>
<keyword evidence="7" id="KW-0175">Coiled coil</keyword>
<dbReference type="CDD" id="cd00082">
    <property type="entry name" value="HisKA"/>
    <property type="match status" value="1"/>
</dbReference>
<dbReference type="Gene3D" id="3.30.565.10">
    <property type="entry name" value="Histidine kinase-like ATPase, C-terminal domain"/>
    <property type="match status" value="1"/>
</dbReference>
<keyword evidence="8" id="KW-1133">Transmembrane helix</keyword>